<evidence type="ECO:0000256" key="4">
    <source>
        <dbReference type="ARBA" id="ARBA00023002"/>
    </source>
</evidence>
<evidence type="ECO:0000313" key="6">
    <source>
        <dbReference type="Proteomes" id="UP001060504"/>
    </source>
</evidence>
<dbReference type="InterPro" id="IPR051209">
    <property type="entry name" value="FAD-bind_Monooxygenase_sf"/>
</dbReference>
<dbReference type="InterPro" id="IPR020946">
    <property type="entry name" value="Flavin_mOase-like"/>
</dbReference>
<dbReference type="Gene3D" id="3.50.50.60">
    <property type="entry name" value="FAD/NAD(P)-binding domain"/>
    <property type="match status" value="2"/>
</dbReference>
<proteinExistence type="inferred from homology"/>
<keyword evidence="3" id="KW-0274">FAD</keyword>
<dbReference type="InterPro" id="IPR036188">
    <property type="entry name" value="FAD/NAD-bd_sf"/>
</dbReference>
<dbReference type="PANTHER" id="PTHR42877">
    <property type="entry name" value="L-ORNITHINE N(5)-MONOOXYGENASE-RELATED"/>
    <property type="match status" value="1"/>
</dbReference>
<keyword evidence="2" id="KW-0285">Flavoprotein</keyword>
<comment type="similarity">
    <text evidence="1">Belongs to the FAD-binding monooxygenase family.</text>
</comment>
<evidence type="ECO:0000256" key="3">
    <source>
        <dbReference type="ARBA" id="ARBA00022827"/>
    </source>
</evidence>
<evidence type="ECO:0000313" key="5">
    <source>
        <dbReference type="EMBL" id="GJF10674.1"/>
    </source>
</evidence>
<dbReference type="Pfam" id="PF00743">
    <property type="entry name" value="FMO-like"/>
    <property type="match status" value="1"/>
</dbReference>
<evidence type="ECO:0000256" key="2">
    <source>
        <dbReference type="ARBA" id="ARBA00022630"/>
    </source>
</evidence>
<dbReference type="PRINTS" id="PR00419">
    <property type="entry name" value="ADXRDTASE"/>
</dbReference>
<dbReference type="GO" id="GO:0004497">
    <property type="term" value="F:monooxygenase activity"/>
    <property type="evidence" value="ECO:0007669"/>
    <property type="project" value="UniProtKB-KW"/>
</dbReference>
<evidence type="ECO:0000256" key="1">
    <source>
        <dbReference type="ARBA" id="ARBA00010139"/>
    </source>
</evidence>
<sequence length="498" mass="55495">MADHSRLRVAVIGAGPAGLAAGHELLAHGFTNFTIFEKSEAVGGTWHLHTYPGLACDVWAHAYTFSYRPNPDWSANFVEQPEIESYLKRCATEFGLDPHIRLNTRIAAAHYVETGIWQLRTDAGEALEFDVVINAMGNQHTPRYPDVPGVDDFEGQSFHGTRWDHGVELKDKRVVVVGSAASAVQIVPEVAKVAGTLTVLQRSPNWIMPRRRKLYTDAQRSRWHRFPAIVKLIRRVQQFLMSLVHEAATLGHNRAKQFERLARKFINDTIADPELRAALTPTDPYGCKRGLVSDDFYPALLRENVELIPEGLRAVGTAGITTDTGREIHADVIIFCTGYRILDFDRIVVLGEAGKSLASTMDESPEAFKGIAAPHFPNYFFAVGPNGLPLDASYFLTVERNVKTIVTLLCQKQAAGAKSLAVKPHISRAYNEWLAERFPRYSWASPACRSYYQDANGRAPFLFPGPFREYRALHAKSGLHEYDVQYTSEQSAASTGAR</sequence>
<dbReference type="EMBL" id="BPRH01000740">
    <property type="protein sequence ID" value="GJF10674.1"/>
    <property type="molecule type" value="Genomic_DNA"/>
</dbReference>
<reference evidence="5 6" key="1">
    <citation type="submission" date="2021-08" db="EMBL/GenBank/DDBJ databases">
        <title>Draft genome sequence of Mycolicibacterium sp. NGTWS1702 strain.</title>
        <authorList>
            <person name="Matsumoto M."/>
            <person name="Tang B.C.C."/>
            <person name="Machida Y."/>
            <person name="Matoyama H."/>
            <person name="Kishihara T."/>
            <person name="Sato S."/>
            <person name="Kondo I."/>
            <person name="Sano M."/>
            <person name="Kato G."/>
        </authorList>
    </citation>
    <scope>NUCLEOTIDE SEQUENCE [LARGE SCALE GENOMIC DNA]</scope>
    <source>
        <strain evidence="5 6">NGTWSNA01</strain>
    </source>
</reference>
<accession>A0ABQ4V5R4</accession>
<name>A0ABQ4V5R4_9MYCO</name>
<comment type="caution">
    <text evidence="5">The sequence shown here is derived from an EMBL/GenBank/DDBJ whole genome shotgun (WGS) entry which is preliminary data.</text>
</comment>
<keyword evidence="5" id="KW-0503">Monooxygenase</keyword>
<organism evidence="5 6">
    <name type="scientific">Mycolicibacterium cyprinidarum</name>
    <dbReference type="NCBI Taxonomy" id="2860311"/>
    <lineage>
        <taxon>Bacteria</taxon>
        <taxon>Bacillati</taxon>
        <taxon>Actinomycetota</taxon>
        <taxon>Actinomycetes</taxon>
        <taxon>Mycobacteriales</taxon>
        <taxon>Mycobacteriaceae</taxon>
        <taxon>Mycolicibacterium</taxon>
    </lineage>
</organism>
<dbReference type="PANTHER" id="PTHR42877:SF4">
    <property type="entry name" value="FAD_NAD(P)-BINDING DOMAIN-CONTAINING PROTEIN-RELATED"/>
    <property type="match status" value="1"/>
</dbReference>
<keyword evidence="6" id="KW-1185">Reference proteome</keyword>
<gene>
    <name evidence="5" type="ORF">NGTWS1702_06770</name>
</gene>
<dbReference type="SUPFAM" id="SSF51905">
    <property type="entry name" value="FAD/NAD(P)-binding domain"/>
    <property type="match status" value="2"/>
</dbReference>
<keyword evidence="4" id="KW-0560">Oxidoreductase</keyword>
<dbReference type="Proteomes" id="UP001060504">
    <property type="component" value="Unassembled WGS sequence"/>
</dbReference>
<protein>
    <submittedName>
        <fullName evidence="5">Baeyer-Villiger monooxygenase</fullName>
    </submittedName>
</protein>